<feature type="transmembrane region" description="Helical" evidence="16">
    <location>
        <begin position="144"/>
        <end position="162"/>
    </location>
</feature>
<feature type="transmembrane region" description="Helical" evidence="16">
    <location>
        <begin position="1057"/>
        <end position="1076"/>
    </location>
</feature>
<dbReference type="GO" id="GO:0006171">
    <property type="term" value="P:cAMP biosynthetic process"/>
    <property type="evidence" value="ECO:0007669"/>
    <property type="project" value="UniProtKB-KW"/>
</dbReference>
<feature type="transmembrane region" description="Helical" evidence="16">
    <location>
        <begin position="92"/>
        <end position="110"/>
    </location>
</feature>
<feature type="compositionally biased region" description="Polar residues" evidence="15">
    <location>
        <begin position="1392"/>
        <end position="1439"/>
    </location>
</feature>
<evidence type="ECO:0000256" key="10">
    <source>
        <dbReference type="ARBA" id="ARBA00022989"/>
    </source>
</evidence>
<evidence type="ECO:0000259" key="17">
    <source>
        <dbReference type="PROSITE" id="PS50125"/>
    </source>
</evidence>
<keyword evidence="8" id="KW-0067">ATP-binding</keyword>
<comment type="similarity">
    <text evidence="14">Belongs to the adenylyl cyclase class-4/guanylyl cyclase family.</text>
</comment>
<keyword evidence="6" id="KW-0479">Metal-binding</keyword>
<dbReference type="InterPro" id="IPR029787">
    <property type="entry name" value="Nucleotide_cyclase"/>
</dbReference>
<name>A0A9P0ABF5_BEMTA</name>
<feature type="transmembrane region" description="Helical" evidence="16">
    <location>
        <begin position="122"/>
        <end position="137"/>
    </location>
</feature>
<dbReference type="GO" id="GO:0005886">
    <property type="term" value="C:plasma membrane"/>
    <property type="evidence" value="ECO:0007669"/>
    <property type="project" value="InterPro"/>
</dbReference>
<dbReference type="Gene3D" id="3.30.70.1230">
    <property type="entry name" value="Nucleotide cyclase"/>
    <property type="match status" value="2"/>
</dbReference>
<dbReference type="InterPro" id="IPR032628">
    <property type="entry name" value="AC_N"/>
</dbReference>
<feature type="transmembrane region" description="Helical" evidence="16">
    <location>
        <begin position="999"/>
        <end position="1019"/>
    </location>
</feature>
<dbReference type="Proteomes" id="UP001152759">
    <property type="component" value="Chromosome 3"/>
</dbReference>
<comment type="catalytic activity">
    <reaction evidence="1">
        <text>ATP = 3',5'-cyclic AMP + diphosphate</text>
        <dbReference type="Rhea" id="RHEA:15389"/>
        <dbReference type="ChEBI" id="CHEBI:30616"/>
        <dbReference type="ChEBI" id="CHEBI:33019"/>
        <dbReference type="ChEBI" id="CHEBI:58165"/>
        <dbReference type="EC" id="4.6.1.1"/>
    </reaction>
</comment>
<evidence type="ECO:0000256" key="1">
    <source>
        <dbReference type="ARBA" id="ARBA00001593"/>
    </source>
</evidence>
<comment type="cofactor">
    <cofactor evidence="2">
        <name>Mg(2+)</name>
        <dbReference type="ChEBI" id="CHEBI:18420"/>
    </cofactor>
</comment>
<evidence type="ECO:0000256" key="7">
    <source>
        <dbReference type="ARBA" id="ARBA00022741"/>
    </source>
</evidence>
<feature type="transmembrane region" description="Helical" evidence="16">
    <location>
        <begin position="1024"/>
        <end position="1045"/>
    </location>
</feature>
<evidence type="ECO:0000256" key="3">
    <source>
        <dbReference type="ARBA" id="ARBA00004141"/>
    </source>
</evidence>
<keyword evidence="11" id="KW-0115">cAMP biosynthesis</keyword>
<dbReference type="PROSITE" id="PS00452">
    <property type="entry name" value="GUANYLATE_CYCLASE_1"/>
    <property type="match status" value="1"/>
</dbReference>
<evidence type="ECO:0000256" key="12">
    <source>
        <dbReference type="ARBA" id="ARBA00023136"/>
    </source>
</evidence>
<keyword evidence="19" id="KW-1185">Reference proteome</keyword>
<keyword evidence="13 14" id="KW-0456">Lyase</keyword>
<evidence type="ECO:0000256" key="15">
    <source>
        <dbReference type="SAM" id="MobiDB-lite"/>
    </source>
</evidence>
<dbReference type="GO" id="GO:0007189">
    <property type="term" value="P:adenylate cyclase-activating G protein-coupled receptor signaling pathway"/>
    <property type="evidence" value="ECO:0007669"/>
    <property type="project" value="TreeGrafter"/>
</dbReference>
<evidence type="ECO:0000256" key="16">
    <source>
        <dbReference type="SAM" id="Phobius"/>
    </source>
</evidence>
<dbReference type="Pfam" id="PF00211">
    <property type="entry name" value="Guanylate_cyc"/>
    <property type="match status" value="2"/>
</dbReference>
<dbReference type="InterPro" id="IPR001054">
    <property type="entry name" value="A/G_cyclase"/>
</dbReference>
<dbReference type="SUPFAM" id="SSF55073">
    <property type="entry name" value="Nucleotide cyclase"/>
    <property type="match status" value="2"/>
</dbReference>
<dbReference type="GO" id="GO:0035556">
    <property type="term" value="P:intracellular signal transduction"/>
    <property type="evidence" value="ECO:0007669"/>
    <property type="project" value="InterPro"/>
</dbReference>
<dbReference type="GO" id="GO:0004016">
    <property type="term" value="F:adenylate cyclase activity"/>
    <property type="evidence" value="ECO:0007669"/>
    <property type="project" value="UniProtKB-EC"/>
</dbReference>
<dbReference type="PROSITE" id="PS50125">
    <property type="entry name" value="GUANYLATE_CYCLASE_2"/>
    <property type="match status" value="2"/>
</dbReference>
<sequence>MYKGIYCPSLTNSFREKHLELSYQRYSHRQRQKSLIIVNAVDIVLKFVLAALWMANHREKVEPARVILTTVYTAGNFTLAVLSGWRCFANNYLQWAAILTWILLNVQGFVAESIGLCTREFLLWYVLFIIFVTYAMLPLPLRWCVIGACSTAALDVFLTSFVKFRKEPDAGCAVSQILTMVLIYTGINSACMYTKYLTDRGQRRAFLETHRSTETRYRTQKENDQQEKLLLSVLPDFVAKEMIRDIASEADKGSFTPQQFHRIYIHCYENVSILFADIKGFTAWASQCTAQELVQVLNDLFAKFDKLATENHCLRIKLLGDCYYCVSGLPIARSDHACCCVEMGLHMITAIQDVRKKLNVDLDMRIGIHSGSVLCGVLGLRKWQFDVWSYDVTLANHLESGGIPGRVHISKATLDCLKDAYEVEPGHGDTRDPYLKEHGIETFLIKRAEPSRPRRRIQHNPSRTRLWSEEKTAVVCFTDKLDDKNISSNGHHMLSFIDEDVNFKWKPEIPFENDWSLNMSIFLAQLSSSGQEVDDEMDEVDIEAELSTGITGRMKSDHRDHHKQHLTTAEQVDLLMDHCIEVESNERMRQENINRWTLCFKNPEMEAKYCQLPEDMFKSNMVCCFTVWLFVVACQIVILPRSFILTLTHILTTILLSGALILVMAEEFPAFPEALQKMSSMLVQNRSRRTVFICFIIALMCFASSLSLIINPGDHVNHKMAEWNRSYQFGDTPSFKKENLPKFLRPSADLSNEIFSAQNMPSYTIHSLLPDLRRISKRNTQDTRIDLDVLSKSDSFLPSFSEVPSLNKSDINEIVSFNSTSKSLPPSGNSSIFRKFFNLVTDNSYINSFYSLSKHEDDSSPVPAKNLSAMHSTQVGTSEELMHIPLNSVSNVNIPGSAPLGDVMPDRIVEPYVSRVPLYKSSSQTNVTKLTVNAETKSFNNSRLGFVNTTNDFDNNLILYYANSLLRLKRAVNPIASSKSHNVTLRLDESAGNCIHPEYLVFIWVLCLVALATMLKLYFLVKTLLAFAMVLVYSALIVAHPQVFWNSYIDDKSTMPMATQMLLLLAVFLVLVAYHARLVEVTSRLDFLWKRDAERECMEMHETRRYNRQLLRNILPDHVANHFLTQDRQTEELYSQSRDAVGVMFASIPNFTEFYSEDINKGMECIRLLNEIIVDFDELLSEPRFSCIEKIKTVGASYMAVSGLDPVSKPGEDKYQHICALVDFAIAMRQSLQLVNKHSFNNFHIRVGISSGALVGGVIGARKPVYDVWGNTVNEASRMDSTGTMGRIQVPKNTAEILSARGYQVEPRGIVAVKGKGNMETYYVTGRDTQQGTCSRQPSQHASLAAVVYGMVQARRRQNTVKRPQGNSSGLVRTKSQHQSSGRSKESEVKLQRSSSRLMNFSSFRMTNRSSPNPLRRNTTKARNQLSSKPEETNSANDNIARSYTNIRQLAVDPNGDLSQSLFGSIQLVQRSAPQTPLINDNAQRSNNLQMPSVSRSVSPAEQVASDYIVPPHDRNCRSTSPQIMNMSKSPPTVANVRSVSMNFHNSSSNYEEVANLLR</sequence>
<evidence type="ECO:0000256" key="14">
    <source>
        <dbReference type="RuleBase" id="RU000405"/>
    </source>
</evidence>
<feature type="transmembrane region" description="Helical" evidence="16">
    <location>
        <begin position="644"/>
        <end position="669"/>
    </location>
</feature>
<dbReference type="Pfam" id="PF06327">
    <property type="entry name" value="Adcy_cons_dom"/>
    <property type="match status" value="1"/>
</dbReference>
<feature type="domain" description="Guanylate cyclase" evidence="17">
    <location>
        <begin position="1142"/>
        <end position="1280"/>
    </location>
</feature>
<evidence type="ECO:0000256" key="13">
    <source>
        <dbReference type="ARBA" id="ARBA00023239"/>
    </source>
</evidence>
<gene>
    <name evidence="18" type="ORF">BEMITA_LOCUS6122</name>
</gene>
<proteinExistence type="inferred from homology"/>
<dbReference type="PANTHER" id="PTHR45627">
    <property type="entry name" value="ADENYLATE CYCLASE TYPE 1"/>
    <property type="match status" value="1"/>
</dbReference>
<evidence type="ECO:0000256" key="6">
    <source>
        <dbReference type="ARBA" id="ARBA00022723"/>
    </source>
</evidence>
<evidence type="ECO:0000313" key="19">
    <source>
        <dbReference type="Proteomes" id="UP001152759"/>
    </source>
</evidence>
<dbReference type="InterPro" id="IPR018297">
    <property type="entry name" value="A/G_cyclase_CS"/>
</dbReference>
<feature type="transmembrane region" description="Helical" evidence="16">
    <location>
        <begin position="690"/>
        <end position="710"/>
    </location>
</feature>
<dbReference type="InterPro" id="IPR009398">
    <property type="entry name" value="Adcy_conserved_dom"/>
</dbReference>
<evidence type="ECO:0000256" key="2">
    <source>
        <dbReference type="ARBA" id="ARBA00001946"/>
    </source>
</evidence>
<dbReference type="EC" id="4.6.1.1" evidence="4"/>
<keyword evidence="7" id="KW-0547">Nucleotide-binding</keyword>
<dbReference type="Pfam" id="PF16214">
    <property type="entry name" value="AC_N"/>
    <property type="match status" value="1"/>
</dbReference>
<keyword evidence="5 16" id="KW-0812">Transmembrane</keyword>
<dbReference type="FunFam" id="3.30.70.1230:FF:000006">
    <property type="entry name" value="Adenylate cyclase"/>
    <property type="match status" value="1"/>
</dbReference>
<evidence type="ECO:0000256" key="5">
    <source>
        <dbReference type="ARBA" id="ARBA00022692"/>
    </source>
</evidence>
<feature type="transmembrane region" description="Helical" evidence="16">
    <location>
        <begin position="174"/>
        <end position="194"/>
    </location>
</feature>
<dbReference type="FunFam" id="3.30.70.1230:FF:000002">
    <property type="entry name" value="Adenylate cyclase"/>
    <property type="match status" value="1"/>
</dbReference>
<accession>A0A9P0ABF5</accession>
<comment type="subcellular location">
    <subcellularLocation>
        <location evidence="3">Membrane</location>
        <topology evidence="3">Multi-pass membrane protein</topology>
    </subcellularLocation>
</comment>
<reference evidence="18" key="1">
    <citation type="submission" date="2021-12" db="EMBL/GenBank/DDBJ databases">
        <authorList>
            <person name="King R."/>
        </authorList>
    </citation>
    <scope>NUCLEOTIDE SEQUENCE</scope>
</reference>
<feature type="transmembrane region" description="Helical" evidence="16">
    <location>
        <begin position="66"/>
        <end position="85"/>
    </location>
</feature>
<feature type="compositionally biased region" description="Polar residues" evidence="15">
    <location>
        <begin position="1361"/>
        <end position="1371"/>
    </location>
</feature>
<evidence type="ECO:0000256" key="11">
    <source>
        <dbReference type="ARBA" id="ARBA00022998"/>
    </source>
</evidence>
<dbReference type="EMBL" id="OU963864">
    <property type="protein sequence ID" value="CAH0387065.1"/>
    <property type="molecule type" value="Genomic_DNA"/>
</dbReference>
<keyword evidence="10 16" id="KW-1133">Transmembrane helix</keyword>
<organism evidence="18 19">
    <name type="scientific">Bemisia tabaci</name>
    <name type="common">Sweetpotato whitefly</name>
    <name type="synonym">Aleurodes tabaci</name>
    <dbReference type="NCBI Taxonomy" id="7038"/>
    <lineage>
        <taxon>Eukaryota</taxon>
        <taxon>Metazoa</taxon>
        <taxon>Ecdysozoa</taxon>
        <taxon>Arthropoda</taxon>
        <taxon>Hexapoda</taxon>
        <taxon>Insecta</taxon>
        <taxon>Pterygota</taxon>
        <taxon>Neoptera</taxon>
        <taxon>Paraneoptera</taxon>
        <taxon>Hemiptera</taxon>
        <taxon>Sternorrhyncha</taxon>
        <taxon>Aleyrodoidea</taxon>
        <taxon>Aleyrodidae</taxon>
        <taxon>Aleyrodinae</taxon>
        <taxon>Bemisia</taxon>
    </lineage>
</organism>
<evidence type="ECO:0000256" key="9">
    <source>
        <dbReference type="ARBA" id="ARBA00022842"/>
    </source>
</evidence>
<evidence type="ECO:0000256" key="4">
    <source>
        <dbReference type="ARBA" id="ARBA00012201"/>
    </source>
</evidence>
<feature type="transmembrane region" description="Helical" evidence="16">
    <location>
        <begin position="621"/>
        <end position="638"/>
    </location>
</feature>
<evidence type="ECO:0000313" key="18">
    <source>
        <dbReference type="EMBL" id="CAH0387065.1"/>
    </source>
</evidence>
<feature type="domain" description="Guanylate cyclase" evidence="17">
    <location>
        <begin position="272"/>
        <end position="399"/>
    </location>
</feature>
<protein>
    <recommendedName>
        <fullName evidence="4">adenylate cyclase</fullName>
        <ecNumber evidence="4">4.6.1.1</ecNumber>
    </recommendedName>
</protein>
<feature type="transmembrane region" description="Helical" evidence="16">
    <location>
        <begin position="35"/>
        <end position="54"/>
    </location>
</feature>
<feature type="region of interest" description="Disordered" evidence="15">
    <location>
        <begin position="1357"/>
        <end position="1439"/>
    </location>
</feature>
<evidence type="ECO:0000256" key="8">
    <source>
        <dbReference type="ARBA" id="ARBA00022840"/>
    </source>
</evidence>
<dbReference type="CDD" id="cd07302">
    <property type="entry name" value="CHD"/>
    <property type="match status" value="2"/>
</dbReference>
<dbReference type="SMART" id="SM00044">
    <property type="entry name" value="CYCc"/>
    <property type="match status" value="2"/>
</dbReference>
<dbReference type="GO" id="GO:0046872">
    <property type="term" value="F:metal ion binding"/>
    <property type="evidence" value="ECO:0007669"/>
    <property type="project" value="UniProtKB-KW"/>
</dbReference>
<dbReference type="PANTHER" id="PTHR45627:SF1">
    <property type="entry name" value="ADENYLATE CYCLASE TYPE 8"/>
    <property type="match status" value="1"/>
</dbReference>
<keyword evidence="9" id="KW-0460">Magnesium</keyword>
<dbReference type="GO" id="GO:0005524">
    <property type="term" value="F:ATP binding"/>
    <property type="evidence" value="ECO:0007669"/>
    <property type="project" value="UniProtKB-KW"/>
</dbReference>
<keyword evidence="12 16" id="KW-0472">Membrane</keyword>